<organism evidence="1 2">
    <name type="scientific">Proteus phage 309</name>
    <dbReference type="NCBI Taxonomy" id="2894355"/>
    <lineage>
        <taxon>Viruses</taxon>
        <taxon>Duplodnaviria</taxon>
        <taxon>Heunggongvirae</taxon>
        <taxon>Uroviricota</taxon>
        <taxon>Caudoviricetes</taxon>
        <taxon>Autographivirales</taxon>
        <taxon>Autoscriptoviridae</taxon>
        <taxon>Slopekvirinae</taxon>
        <taxon>Novosibovirus</taxon>
        <taxon>Novosibovirus 309</taxon>
    </lineage>
</organism>
<gene>
    <name evidence="1" type="ORF">pp309_000005</name>
</gene>
<sequence>MKLYYYFVLLHYFVPESTPVVLRLTGWLLGLCTW</sequence>
<accession>A0AAE8YIU9</accession>
<dbReference type="Proteomes" id="UP000831673">
    <property type="component" value="Segment"/>
</dbReference>
<reference evidence="1 2" key="1">
    <citation type="submission" date="2021-11" db="EMBL/GenBank/DDBJ databases">
        <title>Novel species of Proteus-infecting phage.</title>
        <authorList>
            <person name="Aaron J.A."/>
            <person name="van Zyl L.J."/>
            <person name="Dicks L.M.T."/>
        </authorList>
    </citation>
    <scope>NUCLEOTIDE SEQUENCE [LARGE SCALE GENOMIC DNA]</scope>
</reference>
<dbReference type="EMBL" id="OL416096">
    <property type="protein sequence ID" value="UGC97793.1"/>
    <property type="molecule type" value="Genomic_DNA"/>
</dbReference>
<keyword evidence="2" id="KW-1185">Reference proteome</keyword>
<proteinExistence type="predicted"/>
<evidence type="ECO:0000313" key="1">
    <source>
        <dbReference type="EMBL" id="UGC97793.1"/>
    </source>
</evidence>
<name>A0AAE8YIU9_9CAUD</name>
<evidence type="ECO:0000313" key="2">
    <source>
        <dbReference type="Proteomes" id="UP000831673"/>
    </source>
</evidence>
<protein>
    <submittedName>
        <fullName evidence="1">Uncharacterized protein</fullName>
    </submittedName>
</protein>